<name>A0ABZ3C796_9ACTN</name>
<comment type="similarity">
    <text evidence="7">Belongs to the radical SAM superfamily. Anaerobic sulfatase-maturating enzyme family.</text>
</comment>
<dbReference type="InterPro" id="IPR023885">
    <property type="entry name" value="4Fe4S-binding_SPASM_dom"/>
</dbReference>
<dbReference type="InterPro" id="IPR013785">
    <property type="entry name" value="Aldolase_TIM"/>
</dbReference>
<keyword evidence="10" id="KW-1185">Reference proteome</keyword>
<accession>A0ABZ3C796</accession>
<dbReference type="InterPro" id="IPR023867">
    <property type="entry name" value="Sulphatase_maturase_rSAM"/>
</dbReference>
<evidence type="ECO:0000313" key="10">
    <source>
        <dbReference type="Proteomes" id="UP001434337"/>
    </source>
</evidence>
<evidence type="ECO:0000313" key="9">
    <source>
        <dbReference type="EMBL" id="WZW98665.1"/>
    </source>
</evidence>
<dbReference type="SFLD" id="SFLDG01386">
    <property type="entry name" value="main_SPASM_domain-containing"/>
    <property type="match status" value="1"/>
</dbReference>
<gene>
    <name evidence="9" type="ORF">PCC79_00210</name>
</gene>
<evidence type="ECO:0000256" key="5">
    <source>
        <dbReference type="ARBA" id="ARBA00023004"/>
    </source>
</evidence>
<keyword evidence="5" id="KW-0408">Iron</keyword>
<dbReference type="Gene3D" id="3.20.20.70">
    <property type="entry name" value="Aldolase class I"/>
    <property type="match status" value="1"/>
</dbReference>
<organism evidence="9 10">
    <name type="scientific">Propioniciclava soli</name>
    <dbReference type="NCBI Taxonomy" id="2775081"/>
    <lineage>
        <taxon>Bacteria</taxon>
        <taxon>Bacillati</taxon>
        <taxon>Actinomycetota</taxon>
        <taxon>Actinomycetes</taxon>
        <taxon>Propionibacteriales</taxon>
        <taxon>Propionibacteriaceae</taxon>
        <taxon>Propioniciclava</taxon>
    </lineage>
</organism>
<evidence type="ECO:0000256" key="7">
    <source>
        <dbReference type="ARBA" id="ARBA00023601"/>
    </source>
</evidence>
<dbReference type="InterPro" id="IPR047207">
    <property type="entry name" value="SPASM_anSME"/>
</dbReference>
<evidence type="ECO:0000256" key="4">
    <source>
        <dbReference type="ARBA" id="ARBA00022723"/>
    </source>
</evidence>
<dbReference type="InterPro" id="IPR058240">
    <property type="entry name" value="rSAM_sf"/>
</dbReference>
<keyword evidence="2" id="KW-0004">4Fe-4S</keyword>
<proteinExistence type="inferred from homology"/>
<reference evidence="9 10" key="1">
    <citation type="journal article" date="2023" name="Environ Microbiome">
        <title>A coral-associated actinobacterium mitigates coral bleaching under heat stress.</title>
        <authorList>
            <person name="Li J."/>
            <person name="Zou Y."/>
            <person name="Li Q."/>
            <person name="Zhang J."/>
            <person name="Bourne D.G."/>
            <person name="Lyu Y."/>
            <person name="Liu C."/>
            <person name="Zhang S."/>
        </authorList>
    </citation>
    <scope>NUCLEOTIDE SEQUENCE [LARGE SCALE GENOMIC DNA]</scope>
    <source>
        <strain evidence="9 10">SCSIO 13291</strain>
    </source>
</reference>
<dbReference type="CDD" id="cd21120">
    <property type="entry name" value="SPASM_anSME"/>
    <property type="match status" value="1"/>
</dbReference>
<evidence type="ECO:0000256" key="3">
    <source>
        <dbReference type="ARBA" id="ARBA00022691"/>
    </source>
</evidence>
<evidence type="ECO:0000256" key="6">
    <source>
        <dbReference type="ARBA" id="ARBA00023014"/>
    </source>
</evidence>
<protein>
    <submittedName>
        <fullName evidence="9">Anaerobic sulfatase maturase</fullName>
    </submittedName>
</protein>
<dbReference type="SUPFAM" id="SSF102114">
    <property type="entry name" value="Radical SAM enzymes"/>
    <property type="match status" value="1"/>
</dbReference>
<dbReference type="PANTHER" id="PTHR43273">
    <property type="entry name" value="ANAEROBIC SULFATASE-MATURATING ENZYME HOMOLOG ASLB-RELATED"/>
    <property type="match status" value="1"/>
</dbReference>
<dbReference type="SFLD" id="SFLDS00029">
    <property type="entry name" value="Radical_SAM"/>
    <property type="match status" value="1"/>
</dbReference>
<keyword evidence="3" id="KW-0949">S-adenosyl-L-methionine</keyword>
<dbReference type="SFLD" id="SFLDG01384">
    <property type="entry name" value="thioether_bond_formation_requi"/>
    <property type="match status" value="1"/>
</dbReference>
<dbReference type="NCBIfam" id="TIGR04085">
    <property type="entry name" value="rSAM_more_4Fe4S"/>
    <property type="match status" value="1"/>
</dbReference>
<keyword evidence="4" id="KW-0479">Metal-binding</keyword>
<dbReference type="SFLD" id="SFLDF00285">
    <property type="entry name" value="anaerobic_Ser-type_sulfatase-m"/>
    <property type="match status" value="1"/>
</dbReference>
<keyword evidence="6" id="KW-0411">Iron-sulfur</keyword>
<feature type="domain" description="Radical SAM core" evidence="8">
    <location>
        <begin position="9"/>
        <end position="242"/>
    </location>
</feature>
<evidence type="ECO:0000256" key="2">
    <source>
        <dbReference type="ARBA" id="ARBA00022485"/>
    </source>
</evidence>
<dbReference type="Pfam" id="PF13186">
    <property type="entry name" value="SPASM"/>
    <property type="match status" value="1"/>
</dbReference>
<dbReference type="SFLD" id="SFLDG01067">
    <property type="entry name" value="SPASM/twitch_domain_containing"/>
    <property type="match status" value="1"/>
</dbReference>
<dbReference type="PANTHER" id="PTHR43273:SF3">
    <property type="entry name" value="ANAEROBIC SULFATASE-MATURATING ENZYME HOMOLOG ASLB-RELATED"/>
    <property type="match status" value="1"/>
</dbReference>
<dbReference type="SFLD" id="SFLDG01072">
    <property type="entry name" value="dehydrogenase_like"/>
    <property type="match status" value="1"/>
</dbReference>
<dbReference type="NCBIfam" id="TIGR03942">
    <property type="entry name" value="sulfatase_rSAM"/>
    <property type="match status" value="1"/>
</dbReference>
<dbReference type="InterPro" id="IPR034491">
    <property type="entry name" value="Anaerob_Ser_sulfatase-maturase"/>
</dbReference>
<dbReference type="Proteomes" id="UP001434337">
    <property type="component" value="Chromosome"/>
</dbReference>
<comment type="cofactor">
    <cofactor evidence="1">
        <name>[4Fe-4S] cluster</name>
        <dbReference type="ChEBI" id="CHEBI:49883"/>
    </cofactor>
</comment>
<dbReference type="RefSeq" id="WP_342372654.1">
    <property type="nucleotide sequence ID" value="NZ_CP115965.1"/>
</dbReference>
<evidence type="ECO:0000259" key="8">
    <source>
        <dbReference type="PROSITE" id="PS51918"/>
    </source>
</evidence>
<dbReference type="InterPro" id="IPR007197">
    <property type="entry name" value="rSAM"/>
</dbReference>
<sequence>MTDTVSRGRGLRRPFSLIAKPTGAACNLDCSYCFFLSKEVLWESKAQAMTEDVLRAWLVNYLNAQPDGPVTVGWQGGEPTLRGLDFFRDAVRIANEVKRPRQQVQHAIQTNATLLDDAWGEFLAEEQFLVGVSIDGPRELHDRYRVNKAGRGTYAQVVRGLRILQAHRVDTNILCTVNAINAEHPLAVYRHFRDDLGANFLQFIPIVERVDAGQESVAESGWRRDDGTFVLYEQTGTGVTSRTVAPEQYGTFLITLFDEWVSRDVGSVYVQDFDVTLAALFGQYSLCVHAPECGGALAMEHNGDVYSCDHYVEPGYRLGNVAIDDFRAMVGSDFQREFGRSKRTALPRQCVECPVRWACHGGCPKDRFATTRDGEGGLNYLCAGYYRFYSHVTPAMEHMGRLLRSGRPAADIMAAPTSRDGI</sequence>
<evidence type="ECO:0000256" key="1">
    <source>
        <dbReference type="ARBA" id="ARBA00001966"/>
    </source>
</evidence>
<dbReference type="PROSITE" id="PS51918">
    <property type="entry name" value="RADICAL_SAM"/>
    <property type="match status" value="1"/>
</dbReference>
<dbReference type="EMBL" id="CP115965">
    <property type="protein sequence ID" value="WZW98665.1"/>
    <property type="molecule type" value="Genomic_DNA"/>
</dbReference>
<dbReference type="CDD" id="cd01335">
    <property type="entry name" value="Radical_SAM"/>
    <property type="match status" value="1"/>
</dbReference>
<dbReference type="Pfam" id="PF04055">
    <property type="entry name" value="Radical_SAM"/>
    <property type="match status" value="1"/>
</dbReference>